<dbReference type="EMBL" id="JACZZA010000012">
    <property type="protein sequence ID" value="MBE1162175.1"/>
    <property type="molecule type" value="Genomic_DNA"/>
</dbReference>
<dbReference type="PANTHER" id="PTHR46332">
    <property type="entry name" value="ASPARTATE BETA-HYDROXYLASE DOMAIN-CONTAINING PROTEIN 2"/>
    <property type="match status" value="1"/>
</dbReference>
<feature type="domain" description="Aspartyl/asparaginy/proline hydroxylase" evidence="4">
    <location>
        <begin position="41"/>
        <end position="200"/>
    </location>
</feature>
<evidence type="ECO:0000313" key="5">
    <source>
        <dbReference type="EMBL" id="MBE1162175.1"/>
    </source>
</evidence>
<reference evidence="5 6" key="1">
    <citation type="submission" date="2020-09" db="EMBL/GenBank/DDBJ databases">
        <title>Dyella sp. 7MK23 isolated from forest soil.</title>
        <authorList>
            <person name="Fu J."/>
        </authorList>
    </citation>
    <scope>NUCLEOTIDE SEQUENCE [LARGE SCALE GENOMIC DNA]</scope>
    <source>
        <strain evidence="5 6">7MK23</strain>
    </source>
</reference>
<gene>
    <name evidence="5" type="ORF">IGX34_17460</name>
</gene>
<evidence type="ECO:0000313" key="6">
    <source>
        <dbReference type="Proteomes" id="UP000651010"/>
    </source>
</evidence>
<dbReference type="RefSeq" id="WP_192557015.1">
    <property type="nucleotide sequence ID" value="NZ_JACZZA010000012.1"/>
</dbReference>
<dbReference type="Proteomes" id="UP000651010">
    <property type="component" value="Unassembled WGS sequence"/>
</dbReference>
<evidence type="ECO:0000259" key="4">
    <source>
        <dbReference type="Pfam" id="PF05118"/>
    </source>
</evidence>
<accession>A0ABR9GDQ4</accession>
<dbReference type="Pfam" id="PF05118">
    <property type="entry name" value="Asp_Arg_Hydrox"/>
    <property type="match status" value="1"/>
</dbReference>
<evidence type="ECO:0000256" key="3">
    <source>
        <dbReference type="ARBA" id="ARBA00023002"/>
    </source>
</evidence>
<dbReference type="SUPFAM" id="SSF51197">
    <property type="entry name" value="Clavaminate synthase-like"/>
    <property type="match status" value="1"/>
</dbReference>
<sequence length="228" mass="25478">MSLLYDLSANAVRRIYDARITTPPVLDAGMYFPDAAKFIDGWSAIRSEALAIAAQRMQSVPRFHEIMPAQAPISANDGKDWRLFILKVYGTEVERNMAACPSLAQILAASPDVLSASFSFLAPRKHIPRHRGPFRGILRFQLGLSVPVDPEGRPAAVLALNDHEHRIGDGQHLLWDDTYPHEVWNHSDEMRAVLLLDVRRRHMPMDLRVLSSALIASVGMVARLRGVE</sequence>
<keyword evidence="2" id="KW-0223">Dioxygenase</keyword>
<name>A0ABR9GDQ4_9GAMM</name>
<comment type="caution">
    <text evidence="5">The sequence shown here is derived from an EMBL/GenBank/DDBJ whole genome shotgun (WGS) entry which is preliminary data.</text>
</comment>
<dbReference type="PANTHER" id="PTHR46332:SF5">
    <property type="entry name" value="ASPARTATE BETA-HYDROXYLASE DOMAIN CONTAINING 2"/>
    <property type="match status" value="1"/>
</dbReference>
<dbReference type="InterPro" id="IPR051821">
    <property type="entry name" value="Asp/Asn_beta-hydroxylase"/>
</dbReference>
<keyword evidence="3" id="KW-0560">Oxidoreductase</keyword>
<proteinExistence type="inferred from homology"/>
<comment type="similarity">
    <text evidence="1">Belongs to the aspartyl/asparaginyl beta-hydroxylase family.</text>
</comment>
<dbReference type="InterPro" id="IPR027443">
    <property type="entry name" value="IPNS-like_sf"/>
</dbReference>
<evidence type="ECO:0000256" key="2">
    <source>
        <dbReference type="ARBA" id="ARBA00022964"/>
    </source>
</evidence>
<protein>
    <submittedName>
        <fullName evidence="5">Aspartyl/asparaginyl beta-hydroxylase domain-containing protein</fullName>
    </submittedName>
</protein>
<dbReference type="Gene3D" id="2.60.120.330">
    <property type="entry name" value="B-lactam Antibiotic, Isopenicillin N Synthase, Chain"/>
    <property type="match status" value="1"/>
</dbReference>
<dbReference type="InterPro" id="IPR007803">
    <property type="entry name" value="Asp/Arg/Pro-Hydrxlase"/>
</dbReference>
<evidence type="ECO:0000256" key="1">
    <source>
        <dbReference type="ARBA" id="ARBA00007730"/>
    </source>
</evidence>
<keyword evidence="6" id="KW-1185">Reference proteome</keyword>
<organism evidence="5 6">
    <name type="scientific">Dyella acidiphila</name>
    <dbReference type="NCBI Taxonomy" id="2775866"/>
    <lineage>
        <taxon>Bacteria</taxon>
        <taxon>Pseudomonadati</taxon>
        <taxon>Pseudomonadota</taxon>
        <taxon>Gammaproteobacteria</taxon>
        <taxon>Lysobacterales</taxon>
        <taxon>Rhodanobacteraceae</taxon>
        <taxon>Dyella</taxon>
    </lineage>
</organism>